<feature type="domain" description="NmrA-like" evidence="1">
    <location>
        <begin position="5"/>
        <end position="291"/>
    </location>
</feature>
<dbReference type="Gene3D" id="3.90.25.10">
    <property type="entry name" value="UDP-galactose 4-epimerase, domain 1"/>
    <property type="match status" value="1"/>
</dbReference>
<dbReference type="Proteomes" id="UP000824120">
    <property type="component" value="Chromosome 3"/>
</dbReference>
<dbReference type="PANTHER" id="PTHR43349">
    <property type="entry name" value="PINORESINOL REDUCTASE-RELATED"/>
    <property type="match status" value="1"/>
</dbReference>
<dbReference type="Gene3D" id="3.40.50.720">
    <property type="entry name" value="NAD(P)-binding Rossmann-like Domain"/>
    <property type="match status" value="1"/>
</dbReference>
<keyword evidence="3" id="KW-1185">Reference proteome</keyword>
<dbReference type="AlphaFoldDB" id="A0A9J5ZR67"/>
<accession>A0A9J5ZR67</accession>
<gene>
    <name evidence="2" type="ORF">H5410_014549</name>
</gene>
<name>A0A9J5ZR67_SOLCO</name>
<dbReference type="Pfam" id="PF05368">
    <property type="entry name" value="NmrA"/>
    <property type="match status" value="1"/>
</dbReference>
<dbReference type="InterPro" id="IPR008030">
    <property type="entry name" value="NmrA-like"/>
</dbReference>
<dbReference type="SUPFAM" id="SSF51735">
    <property type="entry name" value="NAD(P)-binding Rossmann-fold domains"/>
    <property type="match status" value="1"/>
</dbReference>
<reference evidence="2 3" key="1">
    <citation type="submission" date="2020-09" db="EMBL/GenBank/DDBJ databases">
        <title>De no assembly of potato wild relative species, Solanum commersonii.</title>
        <authorList>
            <person name="Cho K."/>
        </authorList>
    </citation>
    <scope>NUCLEOTIDE SEQUENCE [LARGE SCALE GENOMIC DNA]</scope>
    <source>
        <strain evidence="2">LZ3.2</strain>
        <tissue evidence="2">Leaf</tissue>
    </source>
</reference>
<dbReference type="InterPro" id="IPR050608">
    <property type="entry name" value="NmrA-type/Isoflavone_red_sf"/>
</dbReference>
<dbReference type="EMBL" id="JACXVP010000003">
    <property type="protein sequence ID" value="KAG5614725.1"/>
    <property type="molecule type" value="Genomic_DNA"/>
</dbReference>
<evidence type="ECO:0000313" key="2">
    <source>
        <dbReference type="EMBL" id="KAG5614725.1"/>
    </source>
</evidence>
<evidence type="ECO:0000313" key="3">
    <source>
        <dbReference type="Proteomes" id="UP000824120"/>
    </source>
</evidence>
<organism evidence="2 3">
    <name type="scientific">Solanum commersonii</name>
    <name type="common">Commerson's wild potato</name>
    <name type="synonym">Commerson's nightshade</name>
    <dbReference type="NCBI Taxonomy" id="4109"/>
    <lineage>
        <taxon>Eukaryota</taxon>
        <taxon>Viridiplantae</taxon>
        <taxon>Streptophyta</taxon>
        <taxon>Embryophyta</taxon>
        <taxon>Tracheophyta</taxon>
        <taxon>Spermatophyta</taxon>
        <taxon>Magnoliopsida</taxon>
        <taxon>eudicotyledons</taxon>
        <taxon>Gunneridae</taxon>
        <taxon>Pentapetalae</taxon>
        <taxon>asterids</taxon>
        <taxon>lamiids</taxon>
        <taxon>Solanales</taxon>
        <taxon>Solanaceae</taxon>
        <taxon>Solanoideae</taxon>
        <taxon>Solaneae</taxon>
        <taxon>Solanum</taxon>
    </lineage>
</organism>
<sequence length="395" mass="44007">MESNKSKILIIGVSGRLGFELAKASLNSSHPTFGLVRDSAFSDTHKSLKLHTLSEAGLTLIKGSLQDEDILLEALKQVDIVICAVSSKQVHEQKILISAIKRAEFGADPDRTQVSDLDHNFYSRKSEIRRIIEAEGIPYTYVCCNLFTSVLLPSLVQPGRKAPPRDEVSIFGDGTAKAVFMNENDVAAFVINTVNDARTLNKVVYMRPRGNVYSMNELVGIWEGKIGKKLKKIYITEDELLKKIRETPYPENMELVFIYSAFVKGDQTYFSIESSGGLEGTQLYPQITYTTGLNTCMYDLVGGNDHTGDLSAIVKCSDEESTPTKASFSVIPKLVPTGLTGDTIFHVFCEGETAKYIWNYFGAPMGNKPGDWNIRRILRQWGEFKPVNNIHRLCL</sequence>
<proteinExistence type="predicted"/>
<dbReference type="OrthoDB" id="419598at2759"/>
<dbReference type="InterPro" id="IPR036291">
    <property type="entry name" value="NAD(P)-bd_dom_sf"/>
</dbReference>
<dbReference type="PANTHER" id="PTHR43349:SF34">
    <property type="entry name" value="PINORESINOL-LARICIRESINOL REDUCTASE 3-RELATED"/>
    <property type="match status" value="1"/>
</dbReference>
<evidence type="ECO:0000259" key="1">
    <source>
        <dbReference type="Pfam" id="PF05368"/>
    </source>
</evidence>
<protein>
    <recommendedName>
        <fullName evidence="1">NmrA-like domain-containing protein</fullName>
    </recommendedName>
</protein>
<comment type="caution">
    <text evidence="2">The sequence shown here is derived from an EMBL/GenBank/DDBJ whole genome shotgun (WGS) entry which is preliminary data.</text>
</comment>